<sequence>MTINHVLQAENTGDSGFGAGIRTRFDIFYHSCGAAGFIYPCHKQFVDRVDRNTVSPVRVFRGIGIIAFRQGGSVNSQGV</sequence>
<reference evidence="1" key="1">
    <citation type="submission" date="2019-08" db="EMBL/GenBank/DDBJ databases">
        <authorList>
            <person name="Kucharzyk K."/>
            <person name="Murdoch R.W."/>
            <person name="Higgins S."/>
            <person name="Loffler F."/>
        </authorList>
    </citation>
    <scope>NUCLEOTIDE SEQUENCE</scope>
</reference>
<comment type="caution">
    <text evidence="1">The sequence shown here is derived from an EMBL/GenBank/DDBJ whole genome shotgun (WGS) entry which is preliminary data.</text>
</comment>
<organism evidence="1">
    <name type="scientific">bioreactor metagenome</name>
    <dbReference type="NCBI Taxonomy" id="1076179"/>
    <lineage>
        <taxon>unclassified sequences</taxon>
        <taxon>metagenomes</taxon>
        <taxon>ecological metagenomes</taxon>
    </lineage>
</organism>
<evidence type="ECO:0000313" key="1">
    <source>
        <dbReference type="EMBL" id="MPN28949.1"/>
    </source>
</evidence>
<proteinExistence type="predicted"/>
<gene>
    <name evidence="1" type="ORF">SDC9_176395</name>
</gene>
<protein>
    <submittedName>
        <fullName evidence="1">Uncharacterized protein</fullName>
    </submittedName>
</protein>
<dbReference type="AlphaFoldDB" id="A0A645GT24"/>
<dbReference type="EMBL" id="VSSQ01079416">
    <property type="protein sequence ID" value="MPN28949.1"/>
    <property type="molecule type" value="Genomic_DNA"/>
</dbReference>
<accession>A0A645GT24</accession>
<name>A0A645GT24_9ZZZZ</name>